<evidence type="ECO:0000313" key="2">
    <source>
        <dbReference type="Proteomes" id="UP001500967"/>
    </source>
</evidence>
<dbReference type="Proteomes" id="UP001500967">
    <property type="component" value="Unassembled WGS sequence"/>
</dbReference>
<comment type="caution">
    <text evidence="1">The sequence shown here is derived from an EMBL/GenBank/DDBJ whole genome shotgun (WGS) entry which is preliminary data.</text>
</comment>
<keyword evidence="2" id="KW-1185">Reference proteome</keyword>
<evidence type="ECO:0000313" key="1">
    <source>
        <dbReference type="EMBL" id="GAA0274227.1"/>
    </source>
</evidence>
<sequence>MAFEPVKNVRSYTKDGELSCAGEPLTTNNAFYCPPSDLLGYDANFVRDGYEKIGDGFLYLLLAHEYGHAIQTRVNTNRLVSRTYELQADCLAGAVIGDSTRAGTLQLERGDAAEIMTTIMTIADPAGVPWFDATAHGSDADRLAAFSRGYRNSYGACHLDSLTGTRLVPSSSR</sequence>
<protein>
    <recommendedName>
        <fullName evidence="3">Metalloprotease</fullName>
    </recommendedName>
</protein>
<evidence type="ECO:0008006" key="3">
    <source>
        <dbReference type="Google" id="ProtNLM"/>
    </source>
</evidence>
<dbReference type="Pfam" id="PF04228">
    <property type="entry name" value="Zn_peptidase"/>
    <property type="match status" value="1"/>
</dbReference>
<proteinExistence type="predicted"/>
<name>A0ABP3EQK1_9ACTN</name>
<reference evidence="2" key="1">
    <citation type="journal article" date="2019" name="Int. J. Syst. Evol. Microbiol.">
        <title>The Global Catalogue of Microorganisms (GCM) 10K type strain sequencing project: providing services to taxonomists for standard genome sequencing and annotation.</title>
        <authorList>
            <consortium name="The Broad Institute Genomics Platform"/>
            <consortium name="The Broad Institute Genome Sequencing Center for Infectious Disease"/>
            <person name="Wu L."/>
            <person name="Ma J."/>
        </authorList>
    </citation>
    <scope>NUCLEOTIDE SEQUENCE [LARGE SCALE GENOMIC DNA]</scope>
    <source>
        <strain evidence="2">JCM 10425</strain>
    </source>
</reference>
<gene>
    <name evidence="1" type="ORF">GCM10009539_72320</name>
</gene>
<dbReference type="InterPro" id="IPR007343">
    <property type="entry name" value="Uncharacterised_pept_Zn_put"/>
</dbReference>
<accession>A0ABP3EQK1</accession>
<organism evidence="1 2">
    <name type="scientific">Cryptosporangium japonicum</name>
    <dbReference type="NCBI Taxonomy" id="80872"/>
    <lineage>
        <taxon>Bacteria</taxon>
        <taxon>Bacillati</taxon>
        <taxon>Actinomycetota</taxon>
        <taxon>Actinomycetes</taxon>
        <taxon>Cryptosporangiales</taxon>
        <taxon>Cryptosporangiaceae</taxon>
        <taxon>Cryptosporangium</taxon>
    </lineage>
</organism>
<dbReference type="EMBL" id="BAAAGX010000033">
    <property type="protein sequence ID" value="GAA0274227.1"/>
    <property type="molecule type" value="Genomic_DNA"/>
</dbReference>
<dbReference type="SUPFAM" id="SSF55486">
    <property type="entry name" value="Metalloproteases ('zincins'), catalytic domain"/>
    <property type="match status" value="1"/>
</dbReference>